<dbReference type="AlphaFoldDB" id="A0A9Q4KR87"/>
<name>A0A9Q4KR87_9EURY</name>
<dbReference type="Pfam" id="PF05833">
    <property type="entry name" value="NFACT_N"/>
    <property type="match status" value="1"/>
</dbReference>
<dbReference type="InterPro" id="IPR008532">
    <property type="entry name" value="NFACT_RNA-bd"/>
</dbReference>
<accession>A0A9Q4KR87</accession>
<dbReference type="PANTHER" id="PTHR15239:SF6">
    <property type="entry name" value="RIBOSOME QUALITY CONTROL COMPLEX SUBUNIT NEMF"/>
    <property type="match status" value="1"/>
</dbReference>
<gene>
    <name evidence="2" type="ORF">L0665_00430</name>
</gene>
<evidence type="ECO:0000259" key="1">
    <source>
        <dbReference type="Pfam" id="PF05670"/>
    </source>
</evidence>
<reference evidence="2" key="1">
    <citation type="submission" date="2022-01" db="EMBL/GenBank/DDBJ databases">
        <title>Draft genome of Methanogenium marinum DSM 15558.</title>
        <authorList>
            <person name="Chen S.-C."/>
            <person name="You Y.-T."/>
        </authorList>
    </citation>
    <scope>NUCLEOTIDE SEQUENCE</scope>
    <source>
        <strain evidence="2">DSM 15558</strain>
    </source>
</reference>
<dbReference type="GO" id="GO:0072344">
    <property type="term" value="P:rescue of stalled ribosome"/>
    <property type="evidence" value="ECO:0007669"/>
    <property type="project" value="TreeGrafter"/>
</dbReference>
<dbReference type="Gene3D" id="2.30.310.10">
    <property type="entry name" value="ibrinogen binding protein from staphylococcus aureus domain"/>
    <property type="match status" value="1"/>
</dbReference>
<dbReference type="NCBIfam" id="NF041120">
    <property type="entry name" value="RqcH_arch"/>
    <property type="match status" value="1"/>
</dbReference>
<dbReference type="EMBL" id="JAKELO010000002">
    <property type="protein sequence ID" value="MDE4907094.1"/>
    <property type="molecule type" value="Genomic_DNA"/>
</dbReference>
<organism evidence="2 3">
    <name type="scientific">Methanogenium marinum</name>
    <dbReference type="NCBI Taxonomy" id="348610"/>
    <lineage>
        <taxon>Archaea</taxon>
        <taxon>Methanobacteriati</taxon>
        <taxon>Methanobacteriota</taxon>
        <taxon>Stenosarchaea group</taxon>
        <taxon>Methanomicrobia</taxon>
        <taxon>Methanomicrobiales</taxon>
        <taxon>Methanomicrobiaceae</taxon>
        <taxon>Methanogenium</taxon>
    </lineage>
</organism>
<protein>
    <submittedName>
        <fullName evidence="2">NFACT family protein</fullName>
    </submittedName>
</protein>
<dbReference type="GO" id="GO:0000049">
    <property type="term" value="F:tRNA binding"/>
    <property type="evidence" value="ECO:0007669"/>
    <property type="project" value="TreeGrafter"/>
</dbReference>
<keyword evidence="3" id="KW-1185">Reference proteome</keyword>
<feature type="domain" description="NFACT RNA-binding" evidence="1">
    <location>
        <begin position="428"/>
        <end position="532"/>
    </location>
</feature>
<evidence type="ECO:0000313" key="3">
    <source>
        <dbReference type="Proteomes" id="UP001143747"/>
    </source>
</evidence>
<evidence type="ECO:0000313" key="2">
    <source>
        <dbReference type="EMBL" id="MDE4907094.1"/>
    </source>
</evidence>
<dbReference type="GO" id="GO:0043023">
    <property type="term" value="F:ribosomal large subunit binding"/>
    <property type="evidence" value="ECO:0007669"/>
    <property type="project" value="TreeGrafter"/>
</dbReference>
<dbReference type="PANTHER" id="PTHR15239">
    <property type="entry name" value="NUCLEAR EXPORT MEDIATOR FACTOR NEMF"/>
    <property type="match status" value="1"/>
</dbReference>
<dbReference type="Pfam" id="PF05670">
    <property type="entry name" value="NFACT-R_1"/>
    <property type="match status" value="1"/>
</dbReference>
<dbReference type="Proteomes" id="UP001143747">
    <property type="component" value="Unassembled WGS sequence"/>
</dbReference>
<dbReference type="InterPro" id="IPR051608">
    <property type="entry name" value="RQC_Subunit_NEMF"/>
</dbReference>
<dbReference type="GO" id="GO:1990112">
    <property type="term" value="C:RQC complex"/>
    <property type="evidence" value="ECO:0007669"/>
    <property type="project" value="TreeGrafter"/>
</dbReference>
<proteinExistence type="predicted"/>
<dbReference type="RefSeq" id="WP_274923760.1">
    <property type="nucleotide sequence ID" value="NZ_JAKELO010000002.1"/>
</dbReference>
<comment type="caution">
    <text evidence="2">The sequence shown here is derived from an EMBL/GenBank/DDBJ whole genome shotgun (WGS) entry which is preliminary data.</text>
</comment>
<sequence length="627" mass="69808">MANLKGMSGLDIHAMVSEAQGFLPLWVGKTYQYDTGMFGIRLNGENKQKFSLIIETGKRVHFTSTLPAATPNPSGYSMFLRKYCNGGRVLAISQPGIERVIDIEIGKSEKRFHLLVELFDEGNIILTDGEYTIIQPLRKHRFKDRSIFADEAYTLATHTATASVEEFTTILQASDADTVRTLATQFLMGGKFAEEACRIAGVSRSEPAVSAPADKLFAAYVSILKKTEEERSPCITKSGCWPFLLGNETAVESFTTFYEALDQYYPRGKELVTPPKPKLTREENIRKRQLDAITSFEKKIERYGVIVDAIYSHYTFVQEILSTLKTASATTSWQDITKILKESKSESASAIKSIFPAESAIDLDIEGTVVKLFVQDSLEANAERYYELAKKFKRKRTGAFAAMERMVITPKKQKTVISLRKKKWYHRFRWCYTSDGVLMVGGKDAGTNEEVVKKYLQGGDTFVHADVHGGSVIIVKGNTEKNDEVAQFAVSYSNAWKNGNLTADVYAASPNQVSKTPETGEYVSRGSFIVRGERTYTRHVGLGVAIGLQVTPELGVIGGPIDAVKSRAEHYVILRPGQYEPNDVAKKILRILRDKYGDEWKSMKNVLNSESIAAFVPPGGSDITEEL</sequence>